<evidence type="ECO:0000313" key="1">
    <source>
        <dbReference type="EMBL" id="CAG8613173.1"/>
    </source>
</evidence>
<comment type="caution">
    <text evidence="1">The sequence shown here is derived from an EMBL/GenBank/DDBJ whole genome shotgun (WGS) entry which is preliminary data.</text>
</comment>
<protein>
    <submittedName>
        <fullName evidence="1">41812_t:CDS:1</fullName>
    </submittedName>
</protein>
<keyword evidence="2" id="KW-1185">Reference proteome</keyword>
<accession>A0ABN7UJL1</accession>
<proteinExistence type="predicted"/>
<reference evidence="1 2" key="1">
    <citation type="submission" date="2021-06" db="EMBL/GenBank/DDBJ databases">
        <authorList>
            <person name="Kallberg Y."/>
            <person name="Tangrot J."/>
            <person name="Rosling A."/>
        </authorList>
    </citation>
    <scope>NUCLEOTIDE SEQUENCE [LARGE SCALE GENOMIC DNA]</scope>
    <source>
        <strain evidence="1 2">120-4 pot B 10/14</strain>
    </source>
</reference>
<organism evidence="1 2">
    <name type="scientific">Gigaspora margarita</name>
    <dbReference type="NCBI Taxonomy" id="4874"/>
    <lineage>
        <taxon>Eukaryota</taxon>
        <taxon>Fungi</taxon>
        <taxon>Fungi incertae sedis</taxon>
        <taxon>Mucoromycota</taxon>
        <taxon>Glomeromycotina</taxon>
        <taxon>Glomeromycetes</taxon>
        <taxon>Diversisporales</taxon>
        <taxon>Gigasporaceae</taxon>
        <taxon>Gigaspora</taxon>
    </lineage>
</organism>
<sequence>MKLDSDERVNILKKSVELLELIKIDQKNNEIKQKPKFFTRFNEAKRNYEVYKKEAENEYNEKLNKIINGACKSDDHETVFEFLQLIQTEGNTFTESQVKYKIRLCLLGGFGCKKNISQGRELIKKASKRGLSSANDWIQ</sequence>
<dbReference type="EMBL" id="CAJVQB010003614">
    <property type="protein sequence ID" value="CAG8613173.1"/>
    <property type="molecule type" value="Genomic_DNA"/>
</dbReference>
<name>A0ABN7UJL1_GIGMA</name>
<gene>
    <name evidence="1" type="ORF">GMARGA_LOCUS7463</name>
</gene>
<dbReference type="Proteomes" id="UP000789901">
    <property type="component" value="Unassembled WGS sequence"/>
</dbReference>
<feature type="non-terminal residue" evidence="1">
    <location>
        <position position="1"/>
    </location>
</feature>
<evidence type="ECO:0000313" key="2">
    <source>
        <dbReference type="Proteomes" id="UP000789901"/>
    </source>
</evidence>